<reference evidence="1" key="2">
    <citation type="submission" date="2025-08" db="UniProtKB">
        <authorList>
            <consortium name="Ensembl"/>
        </authorList>
    </citation>
    <scope>IDENTIFICATION</scope>
</reference>
<evidence type="ECO:0000313" key="2">
    <source>
        <dbReference type="Proteomes" id="UP000233100"/>
    </source>
</evidence>
<organism evidence="1 2">
    <name type="scientific">Macaca fascicularis</name>
    <name type="common">Crab-eating macaque</name>
    <name type="synonym">Cynomolgus monkey</name>
    <dbReference type="NCBI Taxonomy" id="9541"/>
    <lineage>
        <taxon>Eukaryota</taxon>
        <taxon>Metazoa</taxon>
        <taxon>Chordata</taxon>
        <taxon>Craniata</taxon>
        <taxon>Vertebrata</taxon>
        <taxon>Euteleostomi</taxon>
        <taxon>Mammalia</taxon>
        <taxon>Eutheria</taxon>
        <taxon>Euarchontoglires</taxon>
        <taxon>Primates</taxon>
        <taxon>Haplorrhini</taxon>
        <taxon>Catarrhini</taxon>
        <taxon>Cercopithecidae</taxon>
        <taxon>Cercopithecinae</taxon>
        <taxon>Macaca</taxon>
    </lineage>
</organism>
<evidence type="ECO:0000313" key="1">
    <source>
        <dbReference type="Ensembl" id="ENSMFAP00000036617.2"/>
    </source>
</evidence>
<name>A0A2K5WHS9_MACFA</name>
<dbReference type="AlphaFoldDB" id="A0A2K5WHS9"/>
<reference evidence="1 2" key="1">
    <citation type="submission" date="2013-03" db="EMBL/GenBank/DDBJ databases">
        <authorList>
            <person name="Warren W."/>
            <person name="Wilson R.K."/>
        </authorList>
    </citation>
    <scope>NUCLEOTIDE SEQUENCE</scope>
</reference>
<keyword evidence="2" id="KW-1185">Reference proteome</keyword>
<dbReference type="GeneTree" id="ENSGT00940000155093"/>
<reference evidence="1" key="3">
    <citation type="submission" date="2025-09" db="UniProtKB">
        <authorList>
            <consortium name="Ensembl"/>
        </authorList>
    </citation>
    <scope>IDENTIFICATION</scope>
</reference>
<dbReference type="Ensembl" id="ENSMFAT00000010863.2">
    <property type="protein sequence ID" value="ENSMFAP00000036617.2"/>
    <property type="gene ID" value="ENSMFAG00000034439.2"/>
</dbReference>
<dbReference type="VEuPathDB" id="HostDB:ENSMFAG00000034439"/>
<sequence>MPRPPPPHTGATLLPLRVVSWKHDCLLVLISQSGEDFFTDNVKFRLSSQPRSIQHRTKSLSSSLCPVYISQHPPPAGVRSP</sequence>
<proteinExistence type="predicted"/>
<dbReference type="Bgee" id="ENSMFAG00000034439">
    <property type="expression patterns" value="Expressed in cerebellum and 13 other cell types or tissues"/>
</dbReference>
<gene>
    <name evidence="1" type="primary">NCOR1</name>
</gene>
<dbReference type="Proteomes" id="UP000233100">
    <property type="component" value="Chromosome 16"/>
</dbReference>
<protein>
    <submittedName>
        <fullName evidence="1">Nuclear receptor corepressor 1</fullName>
    </submittedName>
</protein>
<accession>A0A2K5WHS9</accession>